<dbReference type="EMBL" id="JAABOE010000180">
    <property type="protein sequence ID" value="KAF3159702.1"/>
    <property type="molecule type" value="Genomic_DNA"/>
</dbReference>
<name>A0A7C8P4T7_ORBOL</name>
<evidence type="ECO:0000313" key="4">
    <source>
        <dbReference type="Proteomes" id="UP000479691"/>
    </source>
</evidence>
<evidence type="ECO:0000259" key="2">
    <source>
        <dbReference type="Pfam" id="PF25534"/>
    </source>
</evidence>
<evidence type="ECO:0000313" key="3">
    <source>
        <dbReference type="EMBL" id="KAF3159702.1"/>
    </source>
</evidence>
<organism evidence="3 4">
    <name type="scientific">Orbilia oligospora</name>
    <name type="common">Nematode-trapping fungus</name>
    <name type="synonym">Arthrobotrys oligospora</name>
    <dbReference type="NCBI Taxonomy" id="2813651"/>
    <lineage>
        <taxon>Eukaryota</taxon>
        <taxon>Fungi</taxon>
        <taxon>Dikarya</taxon>
        <taxon>Ascomycota</taxon>
        <taxon>Pezizomycotina</taxon>
        <taxon>Orbiliomycetes</taxon>
        <taxon>Orbiliales</taxon>
        <taxon>Orbiliaceae</taxon>
        <taxon>Orbilia</taxon>
    </lineage>
</organism>
<reference evidence="3 4" key="1">
    <citation type="submission" date="2019-06" db="EMBL/GenBank/DDBJ databases">
        <authorList>
            <person name="Palmer J.M."/>
        </authorList>
    </citation>
    <scope>NUCLEOTIDE SEQUENCE [LARGE SCALE GENOMIC DNA]</scope>
    <source>
        <strain evidence="3 4">TWF788</strain>
    </source>
</reference>
<dbReference type="InterPro" id="IPR057678">
    <property type="entry name" value="DUF7918"/>
</dbReference>
<dbReference type="Proteomes" id="UP000479691">
    <property type="component" value="Unassembled WGS sequence"/>
</dbReference>
<dbReference type="PANTHER" id="PTHR36223">
    <property type="entry name" value="BETA-LACTAMASE-TYPE TRANSPEPTIDASE FOLD DOMAIN CONTAINING PROTEIN"/>
    <property type="match status" value="1"/>
</dbReference>
<proteinExistence type="predicted"/>
<comment type="caution">
    <text evidence="3">The sequence shown here is derived from an EMBL/GenBank/DDBJ whole genome shotgun (WGS) entry which is preliminary data.</text>
</comment>
<accession>A0A7C8P4T7</accession>
<dbReference type="AlphaFoldDB" id="A0A7C8P4T7"/>
<dbReference type="PANTHER" id="PTHR36223:SF1">
    <property type="entry name" value="TRANSCRIPTION ELONGATION FACTOR EAF N-TERMINAL DOMAIN-CONTAINING PROTEIN"/>
    <property type="match status" value="1"/>
</dbReference>
<feature type="region of interest" description="Disordered" evidence="1">
    <location>
        <begin position="264"/>
        <end position="291"/>
    </location>
</feature>
<protein>
    <recommendedName>
        <fullName evidence="2">DUF7918 domain-containing protein</fullName>
    </recommendedName>
</protein>
<sequence>MPTHNGIKCSISVEGSPLAEYLPSTQDTTCTVSLAAREGQRYNIELEGSKTGSQWHEIKIWFDGRELVRNVTQGSGEKDLKRTMDHLIDKIQDNGSYSTTCFEFGKINIENVNDKAVLPLLVDIDDHSIQPTNEQINDLGSIKITIWRCHAPYTSREIDTPFETDDIPPINEKKIKGRPLSHCTQFNPQNRVYHKNKAIYRFTNLIDPVDRPYATFIFNYMSQAQEIALRPVRPVFHGNQVHHMDESQNDQEIIYLRQQLKDSKRKIKDEDEDTGQPSTENQTPRKRAKKRRFVFIDLTKED</sequence>
<feature type="domain" description="DUF7918" evidence="2">
    <location>
        <begin position="6"/>
        <end position="224"/>
    </location>
</feature>
<dbReference type="Pfam" id="PF25534">
    <property type="entry name" value="DUF7918"/>
    <property type="match status" value="1"/>
</dbReference>
<evidence type="ECO:0000256" key="1">
    <source>
        <dbReference type="SAM" id="MobiDB-lite"/>
    </source>
</evidence>
<gene>
    <name evidence="3" type="ORF">TWF788_003676</name>
</gene>